<dbReference type="AlphaFoldDB" id="A0A0F9MJU0"/>
<evidence type="ECO:0000313" key="1">
    <source>
        <dbReference type="EMBL" id="KKM77055.1"/>
    </source>
</evidence>
<reference evidence="1" key="1">
    <citation type="journal article" date="2015" name="Nature">
        <title>Complex archaea that bridge the gap between prokaryotes and eukaryotes.</title>
        <authorList>
            <person name="Spang A."/>
            <person name="Saw J.H."/>
            <person name="Jorgensen S.L."/>
            <person name="Zaremba-Niedzwiedzka K."/>
            <person name="Martijn J."/>
            <person name="Lind A.E."/>
            <person name="van Eijk R."/>
            <person name="Schleper C."/>
            <person name="Guy L."/>
            <person name="Ettema T.J."/>
        </authorList>
    </citation>
    <scope>NUCLEOTIDE SEQUENCE</scope>
</reference>
<gene>
    <name evidence="1" type="ORF">LCGC14_1374000</name>
</gene>
<protein>
    <submittedName>
        <fullName evidence="1">Uncharacterized protein</fullName>
    </submittedName>
</protein>
<dbReference type="EMBL" id="LAZR01008706">
    <property type="protein sequence ID" value="KKM77055.1"/>
    <property type="molecule type" value="Genomic_DNA"/>
</dbReference>
<comment type="caution">
    <text evidence="1">The sequence shown here is derived from an EMBL/GenBank/DDBJ whole genome shotgun (WGS) entry which is preliminary data.</text>
</comment>
<name>A0A0F9MJU0_9ZZZZ</name>
<feature type="non-terminal residue" evidence="1">
    <location>
        <position position="92"/>
    </location>
</feature>
<sequence length="92" mass="10123">MPRVTELEVQAIVDTERDPTPFIDVASLIVDENLLSKGLTAARLTQIELYLAAHFTTVTEERGSLTSSEGGDAKDTYFTRELGKGLAMTWYG</sequence>
<accession>A0A0F9MJU0</accession>
<organism evidence="1">
    <name type="scientific">marine sediment metagenome</name>
    <dbReference type="NCBI Taxonomy" id="412755"/>
    <lineage>
        <taxon>unclassified sequences</taxon>
        <taxon>metagenomes</taxon>
        <taxon>ecological metagenomes</taxon>
    </lineage>
</organism>
<proteinExistence type="predicted"/>